<protein>
    <recommendedName>
        <fullName evidence="6">Translocation and assembly module TamB C-terminal domain-containing protein</fullName>
    </recommendedName>
</protein>
<sequence length="1453" mass="153018">MSADNEKRAEEMELPETKRKRFHLGHAAMWTIGGLLTLILIVLAGAAWYTTTDSFQRRVGKQVVSILEDSTGGKVDLTKINFNLWHLAIEADGLVIHGLEGPGEAPYLSADRILVRIKITSFLSHTTGAGVASHIGLSLLRVEQPHVHLIIDKDGKTNQPVPKHPSTSTTPLQDTLLDLKAADAELVNGLAILNDKAIPFDLAARDLQAQVNYLPSSDRYGMTIDLKDLRTKMQKSPEAQSKVHVEAQFGRDMAELSKFDLHTSAASDLHASASVTHFANPEWQAAVNGQLELKQISVLSGFPGLNAGAVDLDIKGRNCEVAPAVAQKKPSIFRRRKNDQIKQPTKVLPPDPDCKSGYLLVGSAKLHNAAYQDEYVRLHDVNGGADLHITPTELLFTALTGYLPGGGSAVGQLRIVNWLGEVPATAPATSPTTTAVVSTANKTAVAVGAQAPVTGSTVITPVEPAHAFLKVTIDKIPLRTIMDIAAPKGYGDLGFDTAASGPVEVEWGGPATDIAASVLVDADVRLAPTGVKRRGAPSNIPVSGQVLAHYDGKTEVVNIKQLNARTPGTTVTASGVLGVNLGDRLTALQLDATVRDIGEYDQLLQTLGFEANGKKGSAAIPVDLHGQLAFRGTASGPIKNLNVKGHLQGDQLKVKLGTETNVQIDSIVADADYSPVGLTVASSTIKQGSAVLNVGGAFKPRRVVSRRGVVTYAWDDASVDAKVQLADAQVKDVLTIAGQQDKVDLSGIIGVNGHVVGTFKSLNGSGQISLRNGVAYGEPYESALVTLDVKGQDIEASQIALQLHGMKIGGSGGYNLASKHFHAHIEGDNLVLSKFTTVQNAKVNADGTLSLVADANGTVTEPNLKAHVGLTNVTAQGKPVGDLTADIHSEASTVFYTAKSNLVGAQVQAAGQTSLVGDYQTKAHVTIAGFDVGKPLALFGDSSLRGTSDINGSIDVSGPAKTPVLMAGTADFTNFDLKLNGYEIKAAETLKISLKNGIATLDQVHITGQDTDLRASGTAQVFGSTNPQGGALNIKASGSVSPALAHTFDPDIIASGKVTFEIGAGGQVKNPALTGQVKFEKVNLAVDGIPNGLTNMNGTLAFNEDRLEVQDLSATTGGGLLKIGGFLTYRNGVYADLTATGDVVRVRLYGLSATANAKLRLQGNLQSALLSGNVLLTRFGIGADVDFAAFAGTGGVSAPPDPDAATNKIRMDVHITSSPQLDFQNSYAKLAGTVDLTVRGTVAVPTVLGRIQITDGSATFAGTTYQLQRGDIYFTNPVRIDPVIDLDATARVENYDVTIGLHGTTTSLKPTYRSEPPLSEADVFNLLALGRTQEEAQLYQEQQVQAGTDPTTSALLGGALNATVSSRVSKLFGVGSVKIDPAFVGTLGTSSARITVQQQISRQIQLTFATNVNSSAQELIQVQYQVTPKVSIVATRDETGVFSIVYKIRHLYR</sequence>
<dbReference type="GO" id="GO:0097347">
    <property type="term" value="C:TAM protein secretion complex"/>
    <property type="evidence" value="ECO:0007669"/>
    <property type="project" value="TreeGrafter"/>
</dbReference>
<keyword evidence="2 5" id="KW-0812">Transmembrane</keyword>
<accession>A0A4Q0T3G1</accession>
<keyword evidence="8" id="KW-1185">Reference proteome</keyword>
<evidence type="ECO:0000256" key="1">
    <source>
        <dbReference type="ARBA" id="ARBA00004167"/>
    </source>
</evidence>
<evidence type="ECO:0000259" key="6">
    <source>
        <dbReference type="Pfam" id="PF04357"/>
    </source>
</evidence>
<dbReference type="Pfam" id="PF04357">
    <property type="entry name" value="TamB"/>
    <property type="match status" value="1"/>
</dbReference>
<name>A0A4Q0T3G1_9BACT</name>
<feature type="domain" description="Translocation and assembly module TamB C-terminal" evidence="6">
    <location>
        <begin position="1112"/>
        <end position="1449"/>
    </location>
</feature>
<comment type="subcellular location">
    <subcellularLocation>
        <location evidence="1">Membrane</location>
        <topology evidence="1">Single-pass membrane protein</topology>
    </subcellularLocation>
</comment>
<dbReference type="Proteomes" id="UP000289437">
    <property type="component" value="Unassembled WGS sequence"/>
</dbReference>
<evidence type="ECO:0000256" key="5">
    <source>
        <dbReference type="SAM" id="Phobius"/>
    </source>
</evidence>
<feature type="transmembrane region" description="Helical" evidence="5">
    <location>
        <begin position="27"/>
        <end position="49"/>
    </location>
</feature>
<proteinExistence type="predicted"/>
<reference evidence="8" key="2">
    <citation type="submission" date="2019-02" db="EMBL/GenBank/DDBJ databases">
        <title>Granulicella sibirica sp. nov., a psychrotolerant acidobacterium isolated from an organic soil layer in forested tundra, West Siberia.</title>
        <authorList>
            <person name="Oshkin I.Y."/>
            <person name="Kulichevskaya I.S."/>
            <person name="Rijpstra W.I.C."/>
            <person name="Sinninghe Damste J.S."/>
            <person name="Rakitin A.L."/>
            <person name="Ravin N.V."/>
            <person name="Dedysh S.N."/>
        </authorList>
    </citation>
    <scope>NUCLEOTIDE SEQUENCE [LARGE SCALE GENOMIC DNA]</scope>
    <source>
        <strain evidence="8">AF10</strain>
    </source>
</reference>
<keyword evidence="4 5" id="KW-0472">Membrane</keyword>
<dbReference type="EMBL" id="RDSM01000001">
    <property type="protein sequence ID" value="RXH57020.1"/>
    <property type="molecule type" value="Genomic_DNA"/>
</dbReference>
<reference evidence="7 8" key="1">
    <citation type="submission" date="2018-11" db="EMBL/GenBank/DDBJ databases">
        <authorList>
            <person name="Mardanov A.V."/>
            <person name="Ravin N.V."/>
            <person name="Dedysh S.N."/>
        </authorList>
    </citation>
    <scope>NUCLEOTIDE SEQUENCE [LARGE SCALE GENOMIC DNA]</scope>
    <source>
        <strain evidence="7 8">AF10</strain>
    </source>
</reference>
<dbReference type="InterPro" id="IPR007452">
    <property type="entry name" value="TamB_C"/>
</dbReference>
<evidence type="ECO:0000256" key="3">
    <source>
        <dbReference type="ARBA" id="ARBA00022989"/>
    </source>
</evidence>
<dbReference type="GO" id="GO:0009306">
    <property type="term" value="P:protein secretion"/>
    <property type="evidence" value="ECO:0007669"/>
    <property type="project" value="InterPro"/>
</dbReference>
<evidence type="ECO:0000256" key="4">
    <source>
        <dbReference type="ARBA" id="ARBA00023136"/>
    </source>
</evidence>
<evidence type="ECO:0000256" key="2">
    <source>
        <dbReference type="ARBA" id="ARBA00022692"/>
    </source>
</evidence>
<keyword evidence="3 5" id="KW-1133">Transmembrane helix</keyword>
<dbReference type="RefSeq" id="WP_241654272.1">
    <property type="nucleotide sequence ID" value="NZ_RDSM01000001.1"/>
</dbReference>
<dbReference type="GO" id="GO:0005886">
    <property type="term" value="C:plasma membrane"/>
    <property type="evidence" value="ECO:0007669"/>
    <property type="project" value="InterPro"/>
</dbReference>
<evidence type="ECO:0000313" key="8">
    <source>
        <dbReference type="Proteomes" id="UP000289437"/>
    </source>
</evidence>
<comment type="caution">
    <text evidence="7">The sequence shown here is derived from an EMBL/GenBank/DDBJ whole genome shotgun (WGS) entry which is preliminary data.</text>
</comment>
<organism evidence="7 8">
    <name type="scientific">Granulicella sibirica</name>
    <dbReference type="NCBI Taxonomy" id="2479048"/>
    <lineage>
        <taxon>Bacteria</taxon>
        <taxon>Pseudomonadati</taxon>
        <taxon>Acidobacteriota</taxon>
        <taxon>Terriglobia</taxon>
        <taxon>Terriglobales</taxon>
        <taxon>Acidobacteriaceae</taxon>
        <taxon>Granulicella</taxon>
    </lineage>
</organism>
<gene>
    <name evidence="7" type="ORF">GRAN_0330</name>
</gene>
<dbReference type="PANTHER" id="PTHR36985">
    <property type="entry name" value="TRANSLOCATION AND ASSEMBLY MODULE SUBUNIT TAMB"/>
    <property type="match status" value="1"/>
</dbReference>
<evidence type="ECO:0000313" key="7">
    <source>
        <dbReference type="EMBL" id="RXH57020.1"/>
    </source>
</evidence>
<dbReference type="PANTHER" id="PTHR36985:SF1">
    <property type="entry name" value="TRANSLOCATION AND ASSEMBLY MODULE SUBUNIT TAMB"/>
    <property type="match status" value="1"/>
</dbReference>